<dbReference type="SUPFAM" id="SSF56731">
    <property type="entry name" value="DNA primase core"/>
    <property type="match status" value="1"/>
</dbReference>
<dbReference type="InterPro" id="IPR006171">
    <property type="entry name" value="TOPRIM_dom"/>
</dbReference>
<dbReference type="Proteomes" id="UP000194309">
    <property type="component" value="Chromosome"/>
</dbReference>
<evidence type="ECO:0000256" key="2">
    <source>
        <dbReference type="PIRNR" id="PIRNR002811"/>
    </source>
</evidence>
<dbReference type="KEGG" id="cdev:CIGN_0163"/>
<dbReference type="InterPro" id="IPR013264">
    <property type="entry name" value="DNAG_N"/>
</dbReference>
<keyword evidence="1 2" id="KW-0639">Primosome</keyword>
<dbReference type="Pfam" id="PF08275">
    <property type="entry name" value="DNAG_N"/>
    <property type="match status" value="1"/>
</dbReference>
<dbReference type="NCBIfam" id="TIGR01391">
    <property type="entry name" value="dnaG"/>
    <property type="match status" value="1"/>
</dbReference>
<dbReference type="GO" id="GO:0003677">
    <property type="term" value="F:DNA binding"/>
    <property type="evidence" value="ECO:0007669"/>
    <property type="project" value="UniProtKB-KW"/>
</dbReference>
<accession>A0A381D798</accession>
<dbReference type="InterPro" id="IPR034151">
    <property type="entry name" value="TOPRIM_DnaG_bac"/>
</dbReference>
<dbReference type="PANTHER" id="PTHR30313">
    <property type="entry name" value="DNA PRIMASE"/>
    <property type="match status" value="1"/>
</dbReference>
<dbReference type="OrthoDB" id="9803773at2"/>
<dbReference type="Gene3D" id="3.40.1360.10">
    <property type="match status" value="1"/>
</dbReference>
<dbReference type="GO" id="GO:0008270">
    <property type="term" value="F:zinc ion binding"/>
    <property type="evidence" value="ECO:0007669"/>
    <property type="project" value="UniProtKB-UniRule"/>
</dbReference>
<dbReference type="Gene3D" id="1.10.860.10">
    <property type="entry name" value="DNAb Helicase, Chain A"/>
    <property type="match status" value="1"/>
</dbReference>
<dbReference type="SMART" id="SM00400">
    <property type="entry name" value="ZnF_CHCC"/>
    <property type="match status" value="1"/>
</dbReference>
<keyword evidence="1 2" id="KW-0240">DNA-directed RNA polymerase</keyword>
<dbReference type="GO" id="GO:0000428">
    <property type="term" value="C:DNA-directed RNA polymerase complex"/>
    <property type="evidence" value="ECO:0007669"/>
    <property type="project" value="UniProtKB-KW"/>
</dbReference>
<dbReference type="SMART" id="SM00493">
    <property type="entry name" value="TOPRIM"/>
    <property type="match status" value="1"/>
</dbReference>
<dbReference type="CDD" id="cd03364">
    <property type="entry name" value="TOPRIM_DnaG_primases"/>
    <property type="match status" value="1"/>
</dbReference>
<comment type="similarity">
    <text evidence="1 2">Belongs to the DnaG primase family.</text>
</comment>
<organism evidence="4 5">
    <name type="scientific">Campylobacter devanensis</name>
    <dbReference type="NCBI Taxonomy" id="3161138"/>
    <lineage>
        <taxon>Bacteria</taxon>
        <taxon>Pseudomonadati</taxon>
        <taxon>Campylobacterota</taxon>
        <taxon>Epsilonproteobacteria</taxon>
        <taxon>Campylobacterales</taxon>
        <taxon>Campylobacteraceae</taxon>
        <taxon>Campylobacter</taxon>
    </lineage>
</organism>
<dbReference type="GO" id="GO:0005737">
    <property type="term" value="C:cytoplasm"/>
    <property type="evidence" value="ECO:0007669"/>
    <property type="project" value="TreeGrafter"/>
</dbReference>
<keyword evidence="1 3" id="KW-0863">Zinc-finger</keyword>
<keyword evidence="1 2" id="KW-0479">Metal-binding</keyword>
<gene>
    <name evidence="1 4" type="primary">dnaG</name>
    <name evidence="4" type="ORF">CIGN_0163</name>
</gene>
<keyword evidence="1" id="KW-0238">DNA-binding</keyword>
<protein>
    <recommendedName>
        <fullName evidence="1 2">DNA primase</fullName>
        <ecNumber evidence="1">2.7.7.101</ecNumber>
    </recommendedName>
</protein>
<sequence>MISKNSIENLKNIVDIADVVGSYIPLKKSGANFVCVCPFHNDKHPSMSISPSKGIYHCFSCKAGGDAIKFVMEYEKLGYAEAIEKLASIYNVALEYTSSKNEPKIDKKILENLNLHYKTLLYKNPEALNYLKSRSITDSIIEKWELGWAASSQNTLNLLQNENIEPKEALEVGAIKENENGYYASFINRITFPIYNHLGSLVGFGGRTISDNPAKYINSPQSQIFDKSKIFYGYDKAKSEIYRSQSMVICEGYMDCIMLHAAGVNNAVAVLGTALTQKHIPLIKRGDIKVTLSFDSDAAGVNAAFKSSKLLVEHQIDGKVVLISGGKDPAELVASGKEMELKEILKGGMELGEFYITQLVKNLNPKTPIEIAKSLKAIQEFSFGLNPIVADAYVPLVSTLLRIDPGSFRLSKTTKRRDNSNLAKTQTNTQIQNLPVIEKKDIAELSILKNMLKNPEYCQIVEQYYGVEIFKDKATYRAVVGSQSQNNEHIRELELSQNLEEYKSVNELHNAIRPLAIRYYEGLLKGGGLSIEEIIECKKRISILKGKR</sequence>
<keyword evidence="1 2" id="KW-0804">Transcription</keyword>
<keyword evidence="1 2" id="KW-0862">Zinc</keyword>
<comment type="cofactor">
    <cofactor evidence="1 2 3">
        <name>Zn(2+)</name>
        <dbReference type="ChEBI" id="CHEBI:29105"/>
    </cofactor>
    <text evidence="1 2 3">Binds 1 zinc ion per monomer.</text>
</comment>
<comment type="catalytic activity">
    <reaction evidence="1">
        <text>ssDNA + n NTP = ssDNA/pppN(pN)n-1 hybrid + (n-1) diphosphate.</text>
        <dbReference type="EC" id="2.7.7.101"/>
    </reaction>
</comment>
<evidence type="ECO:0000256" key="3">
    <source>
        <dbReference type="PIRSR" id="PIRSR002811-1"/>
    </source>
</evidence>
<dbReference type="EMBL" id="CP018788">
    <property type="protein sequence ID" value="ARQ98489.1"/>
    <property type="molecule type" value="Genomic_DNA"/>
</dbReference>
<dbReference type="InterPro" id="IPR006295">
    <property type="entry name" value="DNA_primase_DnaG"/>
</dbReference>
<keyword evidence="5" id="KW-1185">Reference proteome</keyword>
<dbReference type="PROSITE" id="PS50880">
    <property type="entry name" value="TOPRIM"/>
    <property type="match status" value="1"/>
</dbReference>
<comment type="function">
    <text evidence="1 2">RNA polymerase that catalyzes the synthesis of short RNA molecules used as primers for DNA polymerase during DNA replication.</text>
</comment>
<dbReference type="Gene3D" id="3.90.580.10">
    <property type="entry name" value="Zinc finger, CHC2-type domain"/>
    <property type="match status" value="1"/>
</dbReference>
<dbReference type="STRING" id="1660064.CIGN_0163"/>
<name>A0A1X9SQG9_9BACT</name>
<dbReference type="GO" id="GO:0003899">
    <property type="term" value="F:DNA-directed RNA polymerase activity"/>
    <property type="evidence" value="ECO:0007669"/>
    <property type="project" value="UniProtKB-UniRule"/>
</dbReference>
<dbReference type="InterPro" id="IPR002694">
    <property type="entry name" value="Znf_CHC2"/>
</dbReference>
<dbReference type="PIRSF" id="PIRSF002811">
    <property type="entry name" value="DnaG"/>
    <property type="match status" value="1"/>
</dbReference>
<feature type="zinc finger region" description="CHC2-type" evidence="1 3">
    <location>
        <begin position="37"/>
        <end position="61"/>
    </location>
</feature>
<comment type="domain">
    <text evidence="1">Contains an N-terminal zinc-binding domain, a central core domain that contains the primase activity, and a C-terminal DnaB-binding domain.</text>
</comment>
<dbReference type="FunFam" id="3.90.580.10:FF:000001">
    <property type="entry name" value="DNA primase"/>
    <property type="match status" value="1"/>
</dbReference>
<dbReference type="HAMAP" id="MF_00974">
    <property type="entry name" value="DNA_primase_DnaG"/>
    <property type="match status" value="1"/>
</dbReference>
<reference evidence="4 5" key="1">
    <citation type="journal article" date="2017" name="Genome Biol. Evol.">
        <title>Comparative Genomic Analysis Identifies a Campylobacter Clade Deficient in Selenium Metabolism.</title>
        <authorList>
            <person name="Miller W.G."/>
            <person name="Yee E."/>
            <person name="Lopes B.S."/>
            <person name="Chapman M.H."/>
            <person name="Huynh S."/>
            <person name="Bono J.L."/>
            <person name="Parker C.T."/>
            <person name="Strachan N.J.C."/>
            <person name="Forbes K.J."/>
        </authorList>
    </citation>
    <scope>NUCLEOTIDE SEQUENCE [LARGE SCALE GENOMIC DNA]</scope>
    <source>
        <strain evidence="4 5">NCTC 13003</strain>
    </source>
</reference>
<dbReference type="PANTHER" id="PTHR30313:SF2">
    <property type="entry name" value="DNA PRIMASE"/>
    <property type="match status" value="1"/>
</dbReference>
<dbReference type="GO" id="GO:1990077">
    <property type="term" value="C:primosome complex"/>
    <property type="evidence" value="ECO:0007669"/>
    <property type="project" value="UniProtKB-KW"/>
</dbReference>
<dbReference type="Pfam" id="PF01807">
    <property type="entry name" value="Zn_ribbon_DnaG"/>
    <property type="match status" value="1"/>
</dbReference>
<dbReference type="AlphaFoldDB" id="A0A1X9SQG9"/>
<dbReference type="EC" id="2.7.7.101" evidence="1"/>
<keyword evidence="1 2" id="KW-0548">Nucleotidyltransferase</keyword>
<accession>A0A1X9SQG9</accession>
<dbReference type="Pfam" id="PF13155">
    <property type="entry name" value="Toprim_2"/>
    <property type="match status" value="1"/>
</dbReference>
<dbReference type="Gene3D" id="3.90.980.10">
    <property type="entry name" value="DNA primase, catalytic core, N-terminal domain"/>
    <property type="match status" value="1"/>
</dbReference>
<dbReference type="InterPro" id="IPR036977">
    <property type="entry name" value="DNA_primase_Znf_CHC2"/>
</dbReference>
<dbReference type="InterPro" id="IPR050219">
    <property type="entry name" value="DnaG_primase"/>
</dbReference>
<evidence type="ECO:0000313" key="5">
    <source>
        <dbReference type="Proteomes" id="UP000194309"/>
    </source>
</evidence>
<proteinExistence type="inferred from homology"/>
<keyword evidence="1 2" id="KW-0235">DNA replication</keyword>
<evidence type="ECO:0000313" key="4">
    <source>
        <dbReference type="EMBL" id="ARQ98489.1"/>
    </source>
</evidence>
<dbReference type="GO" id="GO:0006269">
    <property type="term" value="P:DNA replication, synthesis of primer"/>
    <property type="evidence" value="ECO:0007669"/>
    <property type="project" value="UniProtKB-UniRule"/>
</dbReference>
<evidence type="ECO:0000256" key="1">
    <source>
        <dbReference type="HAMAP-Rule" id="MF_00974"/>
    </source>
</evidence>
<dbReference type="InterPro" id="IPR037068">
    <property type="entry name" value="DNA_primase_core_N_sf"/>
</dbReference>
<keyword evidence="1 2" id="KW-0808">Transferase</keyword>
<dbReference type="InterPro" id="IPR030846">
    <property type="entry name" value="DnaG_bac"/>
</dbReference>
<dbReference type="InterPro" id="IPR016136">
    <property type="entry name" value="DNA_helicase_N/primase_C"/>
</dbReference>
<comment type="subunit">
    <text evidence="1">Monomer. Interacts with DnaB.</text>
</comment>
<dbReference type="SUPFAM" id="SSF57783">
    <property type="entry name" value="Zinc beta-ribbon"/>
    <property type="match status" value="1"/>
</dbReference>